<accession>Q0I5F9</accession>
<reference evidence="1" key="1">
    <citation type="submission" date="2006-08" db="EMBL/GenBank/DDBJ databases">
        <title>Complete genome sequence of Haemophilus somnus 129PT.</title>
        <authorList>
            <person name="Copeland A."/>
            <person name="Lucas S."/>
            <person name="Lapidus A."/>
            <person name="Barry K."/>
            <person name="Glavina del Rio T."/>
            <person name="Hammon N."/>
            <person name="Dalin E."/>
            <person name="Tice H."/>
            <person name="Pitluck S."/>
            <person name="Brettin T.S."/>
            <person name="Bruce D."/>
            <person name="Challacombe J.F."/>
            <person name="Chertkov O."/>
            <person name="Detter J.C."/>
            <person name="Gilna P."/>
            <person name="Han S."/>
            <person name="Misra M."/>
            <person name="Tapia R."/>
            <person name="Thayer N.N."/>
            <person name="Xie G."/>
            <person name="Inzana T.J."/>
            <person name="Duncan A.J."/>
            <person name="Siddaramppa S."/>
            <person name="Richardson P."/>
        </authorList>
    </citation>
    <scope>NUCLEOTIDE SEQUENCE</scope>
    <source>
        <strain evidence="1">129PT</strain>
    </source>
</reference>
<dbReference type="KEGG" id="hso:HS_1518"/>
<sequence length="101" mass="12082">MDIKLHLNATTTPKIRAYLQKSDKSDLELAEQLGISVQTVRRWRNRQDVNDRSHRPKKINRTLSFEQEYLICYLRKYFALSLDELLEAGRNLINQRARNMY</sequence>
<dbReference type="InterPro" id="IPR010982">
    <property type="entry name" value="Lambda_DNA-bd_dom_sf"/>
</dbReference>
<dbReference type="GO" id="GO:0003677">
    <property type="term" value="F:DNA binding"/>
    <property type="evidence" value="ECO:0007669"/>
    <property type="project" value="InterPro"/>
</dbReference>
<dbReference type="EMBL" id="CP000436">
    <property type="protein sequence ID" value="ABI25791.1"/>
    <property type="molecule type" value="Genomic_DNA"/>
</dbReference>
<dbReference type="InterPro" id="IPR009057">
    <property type="entry name" value="Homeodomain-like_sf"/>
</dbReference>
<evidence type="ECO:0000313" key="1">
    <source>
        <dbReference type="EMBL" id="ABI25791.1"/>
    </source>
</evidence>
<dbReference type="HOGENOM" id="CLU_027402_15_9_6"/>
<gene>
    <name evidence="1" type="ordered locus">HS_1518</name>
</gene>
<dbReference type="AlphaFoldDB" id="Q0I5F9"/>
<name>Q0I5F9_HISS1</name>
<dbReference type="Gene3D" id="1.10.260.40">
    <property type="entry name" value="lambda repressor-like DNA-binding domains"/>
    <property type="match status" value="1"/>
</dbReference>
<organism evidence="1">
    <name type="scientific">Histophilus somni (strain 129Pt)</name>
    <name type="common">Haemophilus somnus</name>
    <dbReference type="NCBI Taxonomy" id="205914"/>
    <lineage>
        <taxon>Bacteria</taxon>
        <taxon>Pseudomonadati</taxon>
        <taxon>Pseudomonadota</taxon>
        <taxon>Gammaproteobacteria</taxon>
        <taxon>Pasteurellales</taxon>
        <taxon>Pasteurellaceae</taxon>
        <taxon>Histophilus</taxon>
    </lineage>
</organism>
<dbReference type="SUPFAM" id="SSF46689">
    <property type="entry name" value="Homeodomain-like"/>
    <property type="match status" value="1"/>
</dbReference>
<dbReference type="eggNOG" id="COG3415">
    <property type="taxonomic scope" value="Bacteria"/>
</dbReference>
<protein>
    <submittedName>
        <fullName evidence="1">Uncharacterized protein</fullName>
    </submittedName>
</protein>
<proteinExistence type="predicted"/>
<dbReference type="Pfam" id="PF13384">
    <property type="entry name" value="HTH_23"/>
    <property type="match status" value="1"/>
</dbReference>